<proteinExistence type="predicted"/>
<gene>
    <name evidence="1" type="ORF">UFOVP533_2</name>
</gene>
<protein>
    <submittedName>
        <fullName evidence="1">Uncharacterized protein</fullName>
    </submittedName>
</protein>
<sequence length="172" mass="18690">MACELSTGFTLDCKDGIGGIKQIVLLDKTSVDTITYEMGTEVISSMVINNVNELYTYELPTQTGSFEETINFNRDAGTIFYTQTVNIMMQKLSAPKRLELQNAATVRVIVFVNDTNNNWWAVGIENGADLSTGTAATGTALGDANGYTLAFTHETPKRAYKLADAPSVIITD</sequence>
<name>A0A6J5MPU8_9CAUD</name>
<reference evidence="1" key="1">
    <citation type="submission" date="2020-04" db="EMBL/GenBank/DDBJ databases">
        <authorList>
            <person name="Chiriac C."/>
            <person name="Salcher M."/>
            <person name="Ghai R."/>
            <person name="Kavagutti S V."/>
        </authorList>
    </citation>
    <scope>NUCLEOTIDE SEQUENCE</scope>
</reference>
<evidence type="ECO:0000313" key="1">
    <source>
        <dbReference type="EMBL" id="CAB4148432.1"/>
    </source>
</evidence>
<accession>A0A6J5MPU8</accession>
<organism evidence="1">
    <name type="scientific">uncultured Caudovirales phage</name>
    <dbReference type="NCBI Taxonomy" id="2100421"/>
    <lineage>
        <taxon>Viruses</taxon>
        <taxon>Duplodnaviria</taxon>
        <taxon>Heunggongvirae</taxon>
        <taxon>Uroviricota</taxon>
        <taxon>Caudoviricetes</taxon>
        <taxon>Peduoviridae</taxon>
        <taxon>Maltschvirus</taxon>
        <taxon>Maltschvirus maltsch</taxon>
    </lineage>
</organism>
<dbReference type="EMBL" id="LR796501">
    <property type="protein sequence ID" value="CAB4148432.1"/>
    <property type="molecule type" value="Genomic_DNA"/>
</dbReference>